<dbReference type="SUPFAM" id="SSF56112">
    <property type="entry name" value="Protein kinase-like (PK-like)"/>
    <property type="match status" value="1"/>
</dbReference>
<evidence type="ECO:0000256" key="2">
    <source>
        <dbReference type="ARBA" id="ARBA00022527"/>
    </source>
</evidence>
<dbReference type="GO" id="GO:0005524">
    <property type="term" value="F:ATP binding"/>
    <property type="evidence" value="ECO:0007669"/>
    <property type="project" value="UniProtKB-KW"/>
</dbReference>
<dbReference type="EMBL" id="NBAG03000438">
    <property type="protein sequence ID" value="PNI24428.1"/>
    <property type="molecule type" value="Genomic_DNA"/>
</dbReference>
<keyword evidence="5" id="KW-0418">Kinase</keyword>
<gene>
    <name evidence="8" type="ORF">CK820_G0045750</name>
</gene>
<evidence type="ECO:0000256" key="3">
    <source>
        <dbReference type="ARBA" id="ARBA00022679"/>
    </source>
</evidence>
<keyword evidence="4" id="KW-0547">Nucleotide-binding</keyword>
<proteinExistence type="inferred from homology"/>
<sequence length="115" mass="13084">NTVSETAKDLVSKMLHVDPHQRLTAKQVLQHPWVTQKDKLPQSQLSHQDLQLVKGAMAATYSALNSSKPTPQLKPIESSILAQRRVRKLPSTTLMDSSQLRLCWWKAIHCINFFL</sequence>
<dbReference type="InterPro" id="IPR011009">
    <property type="entry name" value="Kinase-like_dom_sf"/>
</dbReference>
<dbReference type="InterPro" id="IPR000719">
    <property type="entry name" value="Prot_kinase_dom"/>
</dbReference>
<protein>
    <submittedName>
        <fullName evidence="8">RPS6KA1 isoform 20</fullName>
    </submittedName>
</protein>
<dbReference type="AlphaFoldDB" id="A0A2J8JNU4"/>
<dbReference type="Proteomes" id="UP000236370">
    <property type="component" value="Unassembled WGS sequence"/>
</dbReference>
<evidence type="ECO:0000256" key="1">
    <source>
        <dbReference type="ARBA" id="ARBA00006692"/>
    </source>
</evidence>
<feature type="non-terminal residue" evidence="8">
    <location>
        <position position="1"/>
    </location>
</feature>
<dbReference type="GO" id="GO:0004674">
    <property type="term" value="F:protein serine/threonine kinase activity"/>
    <property type="evidence" value="ECO:0007669"/>
    <property type="project" value="UniProtKB-KW"/>
</dbReference>
<comment type="similarity">
    <text evidence="1">Belongs to the protein kinase superfamily. CAMK Ser/Thr protein kinase family.</text>
</comment>
<evidence type="ECO:0000256" key="6">
    <source>
        <dbReference type="ARBA" id="ARBA00022840"/>
    </source>
</evidence>
<dbReference type="InterPro" id="IPR050205">
    <property type="entry name" value="CDPK_Ser/Thr_kinases"/>
</dbReference>
<name>A0A2J8JNU4_PANTR</name>
<evidence type="ECO:0000259" key="7">
    <source>
        <dbReference type="PROSITE" id="PS50011"/>
    </source>
</evidence>
<evidence type="ECO:0000313" key="8">
    <source>
        <dbReference type="EMBL" id="PNI24428.1"/>
    </source>
</evidence>
<accession>A0A2J8JNU4</accession>
<evidence type="ECO:0000256" key="5">
    <source>
        <dbReference type="ARBA" id="ARBA00022777"/>
    </source>
</evidence>
<dbReference type="Gene3D" id="1.10.510.10">
    <property type="entry name" value="Transferase(Phosphotransferase) domain 1"/>
    <property type="match status" value="1"/>
</dbReference>
<comment type="caution">
    <text evidence="8">The sequence shown here is derived from an EMBL/GenBank/DDBJ whole genome shotgun (WGS) entry which is preliminary data.</text>
</comment>
<evidence type="ECO:0000256" key="4">
    <source>
        <dbReference type="ARBA" id="ARBA00022741"/>
    </source>
</evidence>
<feature type="domain" description="Protein kinase" evidence="7">
    <location>
        <begin position="1"/>
        <end position="34"/>
    </location>
</feature>
<dbReference type="PROSITE" id="PS50011">
    <property type="entry name" value="PROTEIN_KINASE_DOM"/>
    <property type="match status" value="1"/>
</dbReference>
<evidence type="ECO:0000313" key="9">
    <source>
        <dbReference type="Proteomes" id="UP000236370"/>
    </source>
</evidence>
<keyword evidence="3" id="KW-0808">Transferase</keyword>
<organism evidence="8 9">
    <name type="scientific">Pan troglodytes</name>
    <name type="common">Chimpanzee</name>
    <dbReference type="NCBI Taxonomy" id="9598"/>
    <lineage>
        <taxon>Eukaryota</taxon>
        <taxon>Metazoa</taxon>
        <taxon>Chordata</taxon>
        <taxon>Craniata</taxon>
        <taxon>Vertebrata</taxon>
        <taxon>Euteleostomi</taxon>
        <taxon>Mammalia</taxon>
        <taxon>Eutheria</taxon>
        <taxon>Euarchontoglires</taxon>
        <taxon>Primates</taxon>
        <taxon>Haplorrhini</taxon>
        <taxon>Catarrhini</taxon>
        <taxon>Hominidae</taxon>
        <taxon>Pan</taxon>
    </lineage>
</organism>
<reference evidence="8 9" key="1">
    <citation type="submission" date="2017-12" db="EMBL/GenBank/DDBJ databases">
        <title>High-resolution comparative analysis of great ape genomes.</title>
        <authorList>
            <person name="Pollen A."/>
            <person name="Hastie A."/>
            <person name="Hormozdiari F."/>
            <person name="Dougherty M."/>
            <person name="Liu R."/>
            <person name="Chaisson M."/>
            <person name="Hoppe E."/>
            <person name="Hill C."/>
            <person name="Pang A."/>
            <person name="Hillier L."/>
            <person name="Baker C."/>
            <person name="Armstrong J."/>
            <person name="Shendure J."/>
            <person name="Paten B."/>
            <person name="Wilson R."/>
            <person name="Chao H."/>
            <person name="Schneider V."/>
            <person name="Ventura M."/>
            <person name="Kronenberg Z."/>
            <person name="Murali S."/>
            <person name="Gordon D."/>
            <person name="Cantsilieris S."/>
            <person name="Munson K."/>
            <person name="Nelson B."/>
            <person name="Raja A."/>
            <person name="Underwood J."/>
            <person name="Diekhans M."/>
            <person name="Fiddes I."/>
            <person name="Haussler D."/>
            <person name="Eichler E."/>
        </authorList>
    </citation>
    <scope>NUCLEOTIDE SEQUENCE [LARGE SCALE GENOMIC DNA]</scope>
    <source>
        <strain evidence="8">Yerkes chimp pedigree #C0471</strain>
    </source>
</reference>
<keyword evidence="6" id="KW-0067">ATP-binding</keyword>
<keyword evidence="2" id="KW-0723">Serine/threonine-protein kinase</keyword>
<dbReference type="PANTHER" id="PTHR24349">
    <property type="entry name" value="SERINE/THREONINE-PROTEIN KINASE"/>
    <property type="match status" value="1"/>
</dbReference>
<dbReference type="Pfam" id="PF00069">
    <property type="entry name" value="Pkinase"/>
    <property type="match status" value="1"/>
</dbReference>